<dbReference type="EMBL" id="JBFASG010000001">
    <property type="protein sequence ID" value="MEV4921565.1"/>
    <property type="molecule type" value="Genomic_DNA"/>
</dbReference>
<comment type="caution">
    <text evidence="1">The sequence shown here is derived from an EMBL/GenBank/DDBJ whole genome shotgun (WGS) entry which is preliminary data.</text>
</comment>
<accession>A0ABV3IM53</accession>
<dbReference type="Proteomes" id="UP001552479">
    <property type="component" value="Unassembled WGS sequence"/>
</dbReference>
<protein>
    <submittedName>
        <fullName evidence="1">Uncharacterized protein</fullName>
    </submittedName>
</protein>
<name>A0ABV3IM53_9ACTN</name>
<keyword evidence="2" id="KW-1185">Reference proteome</keyword>
<evidence type="ECO:0000313" key="1">
    <source>
        <dbReference type="EMBL" id="MEV4921565.1"/>
    </source>
</evidence>
<gene>
    <name evidence="1" type="ORF">AB0L03_01705</name>
</gene>
<dbReference type="RefSeq" id="WP_366086427.1">
    <property type="nucleotide sequence ID" value="NZ_JBFASG010000001.1"/>
</dbReference>
<reference evidence="1 2" key="1">
    <citation type="submission" date="2024-06" db="EMBL/GenBank/DDBJ databases">
        <title>The Natural Products Discovery Center: Release of the First 8490 Sequenced Strains for Exploring Actinobacteria Biosynthetic Diversity.</title>
        <authorList>
            <person name="Kalkreuter E."/>
            <person name="Kautsar S.A."/>
            <person name="Yang D."/>
            <person name="Bader C.D."/>
            <person name="Teijaro C.N."/>
            <person name="Fluegel L."/>
            <person name="Davis C.M."/>
            <person name="Simpson J.R."/>
            <person name="Lauterbach L."/>
            <person name="Steele A.D."/>
            <person name="Gui C."/>
            <person name="Meng S."/>
            <person name="Li G."/>
            <person name="Viehrig K."/>
            <person name="Ye F."/>
            <person name="Su P."/>
            <person name="Kiefer A.F."/>
            <person name="Nichols A."/>
            <person name="Cepeda A.J."/>
            <person name="Yan W."/>
            <person name="Fan B."/>
            <person name="Jiang Y."/>
            <person name="Adhikari A."/>
            <person name="Zheng C.-J."/>
            <person name="Schuster L."/>
            <person name="Cowan T.M."/>
            <person name="Smanski M.J."/>
            <person name="Chevrette M.G."/>
            <person name="De Carvalho L.P.S."/>
            <person name="Shen B."/>
        </authorList>
    </citation>
    <scope>NUCLEOTIDE SEQUENCE [LARGE SCALE GENOMIC DNA]</scope>
    <source>
        <strain evidence="1 2">NPDC053791</strain>
    </source>
</reference>
<organism evidence="1 2">
    <name type="scientific">Streptomyces roseoverticillatus</name>
    <dbReference type="NCBI Taxonomy" id="66429"/>
    <lineage>
        <taxon>Bacteria</taxon>
        <taxon>Bacillati</taxon>
        <taxon>Actinomycetota</taxon>
        <taxon>Actinomycetes</taxon>
        <taxon>Kitasatosporales</taxon>
        <taxon>Streptomycetaceae</taxon>
        <taxon>Streptomyces</taxon>
    </lineage>
</organism>
<sequence>MGVNTAVLDRVVVAGRGKGSVARKSIHTLPASLPTDCVLADGIKHTTAFTHLIIRP</sequence>
<evidence type="ECO:0000313" key="2">
    <source>
        <dbReference type="Proteomes" id="UP001552479"/>
    </source>
</evidence>
<proteinExistence type="predicted"/>